<evidence type="ECO:0000313" key="2">
    <source>
        <dbReference type="EMBL" id="EOO75220.1"/>
    </source>
</evidence>
<feature type="transmembrane region" description="Helical" evidence="1">
    <location>
        <begin position="6"/>
        <end position="36"/>
    </location>
</feature>
<sequence length="46" mass="5329">MFSLFVGIIVFIMMLSFLWIMAGNLGVFEFIGNVVLKIKNIFKEEK</sequence>
<dbReference type="HOGENOM" id="CLU_217108_0_0_9"/>
<evidence type="ECO:0000313" key="3">
    <source>
        <dbReference type="Proteomes" id="UP000014040"/>
    </source>
</evidence>
<dbReference type="RefSeq" id="WP_016101642.1">
    <property type="nucleotide sequence ID" value="NZ_KB976279.1"/>
</dbReference>
<keyword evidence="1" id="KW-0812">Transmembrane</keyword>
<evidence type="ECO:0000256" key="1">
    <source>
        <dbReference type="SAM" id="Phobius"/>
    </source>
</evidence>
<dbReference type="Proteomes" id="UP000014040">
    <property type="component" value="Unassembled WGS sequence"/>
</dbReference>
<reference evidence="2 3" key="1">
    <citation type="submission" date="2012-12" db="EMBL/GenBank/DDBJ databases">
        <title>The Genome Sequence of Bacillus cereus VD021.</title>
        <authorList>
            <consortium name="The Broad Institute Genome Sequencing Platform"/>
            <consortium name="The Broad Institute Genome Sequencing Center for Infectious Disease"/>
            <person name="Feldgarden M."/>
            <person name="Van der Auwera G.A."/>
            <person name="Mahillon J."/>
            <person name="Duprez V."/>
            <person name="Timmery S."/>
            <person name="Mattelet C."/>
            <person name="Dierick K."/>
            <person name="Sun M."/>
            <person name="Yu Z."/>
            <person name="Zhu L."/>
            <person name="Hu X."/>
            <person name="Shank E.B."/>
            <person name="Swiecicka I."/>
            <person name="Hansen B.M."/>
            <person name="Andrup L."/>
            <person name="Walker B."/>
            <person name="Young S.K."/>
            <person name="Zeng Q."/>
            <person name="Gargeya S."/>
            <person name="Fitzgerald M."/>
            <person name="Haas B."/>
            <person name="Abouelleil A."/>
            <person name="Alvarado L."/>
            <person name="Arachchi H.M."/>
            <person name="Berlin A.M."/>
            <person name="Chapman S.B."/>
            <person name="Dewar J."/>
            <person name="Goldberg J."/>
            <person name="Griggs A."/>
            <person name="Gujja S."/>
            <person name="Hansen M."/>
            <person name="Howarth C."/>
            <person name="Imamovic A."/>
            <person name="Larimer J."/>
            <person name="McCowan C."/>
            <person name="Murphy C."/>
            <person name="Neiman D."/>
            <person name="Pearson M."/>
            <person name="Priest M."/>
            <person name="Roberts A."/>
            <person name="Saif S."/>
            <person name="Shea T."/>
            <person name="Sisk P."/>
            <person name="Sykes S."/>
            <person name="Wortman J."/>
            <person name="Nusbaum C."/>
            <person name="Birren B."/>
        </authorList>
    </citation>
    <scope>NUCLEOTIDE SEQUENCE [LARGE SCALE GENOMIC DNA]</scope>
    <source>
        <strain evidence="2 3">VD021</strain>
    </source>
</reference>
<dbReference type="PATRIC" id="fig|1053224.3.peg.2416"/>
<accession>R8HQR3</accession>
<organism evidence="2 3">
    <name type="scientific">Bacillus cereus VD021</name>
    <dbReference type="NCBI Taxonomy" id="1053224"/>
    <lineage>
        <taxon>Bacteria</taxon>
        <taxon>Bacillati</taxon>
        <taxon>Bacillota</taxon>
        <taxon>Bacilli</taxon>
        <taxon>Bacillales</taxon>
        <taxon>Bacillaceae</taxon>
        <taxon>Bacillus</taxon>
        <taxon>Bacillus cereus group</taxon>
    </lineage>
</organism>
<keyword evidence="1" id="KW-1133">Transmembrane helix</keyword>
<dbReference type="EMBL" id="AHES01000020">
    <property type="protein sequence ID" value="EOO75220.1"/>
    <property type="molecule type" value="Genomic_DNA"/>
</dbReference>
<proteinExistence type="predicted"/>
<gene>
    <name evidence="2" type="ORF">IIC_02367</name>
</gene>
<comment type="caution">
    <text evidence="2">The sequence shown here is derived from an EMBL/GenBank/DDBJ whole genome shotgun (WGS) entry which is preliminary data.</text>
</comment>
<protein>
    <submittedName>
        <fullName evidence="2">Uncharacterized protein</fullName>
    </submittedName>
</protein>
<keyword evidence="1" id="KW-0472">Membrane</keyword>
<name>R8HQR3_BACCE</name>
<dbReference type="AlphaFoldDB" id="R8HQR3"/>